<evidence type="ECO:0000313" key="4">
    <source>
        <dbReference type="Ensembl" id="ENSBIXP00005029353.1"/>
    </source>
</evidence>
<keyword evidence="1" id="KW-0210">Decarboxylase</keyword>
<name>A0A4W2HHR3_BOBOX</name>
<evidence type="ECO:0000256" key="2">
    <source>
        <dbReference type="ARBA" id="ARBA00023239"/>
    </source>
</evidence>
<sequence>MAASVGQGCLRWLPGVAWRNRRPHCEDAALSHFLQSLRKPPLRTFSTNARKVHTAPARTSSLLRPLPILVATAGGYAGYRQYEKYRERELEKLGLDVPPKLAGHWEVALYKSVPTRLLSRAWGRLNQVELPHWLRRPVYSLYIWTFGVNMKEAAVEDLHHYRNLSEFFRRKLKPQARPVCGLHSVISPSDGKILNFGQVKNCEVEQVKGVTYSLESFLGPRTPSEDLPFPPGGSWPSVLGASRWRGGRPVDRRPSACSSGLPGAGVQVAQRALSSWPTSARSHAPQLLQEPAGHARRERALPLRHLPGPRGLPLLPLPY</sequence>
<dbReference type="AlphaFoldDB" id="A0A4W2HHR3"/>
<dbReference type="PANTHER" id="PTHR10067">
    <property type="entry name" value="PHOSPHATIDYLSERINE DECARBOXYLASE"/>
    <property type="match status" value="1"/>
</dbReference>
<reference evidence="4" key="2">
    <citation type="submission" date="2025-08" db="UniProtKB">
        <authorList>
            <consortium name="Ensembl"/>
        </authorList>
    </citation>
    <scope>IDENTIFICATION</scope>
</reference>
<evidence type="ECO:0000313" key="5">
    <source>
        <dbReference type="Proteomes" id="UP000429181"/>
    </source>
</evidence>
<dbReference type="Proteomes" id="UP000429181">
    <property type="component" value="Chromosome 17"/>
</dbReference>
<gene>
    <name evidence="4" type="primary">PRR14L</name>
</gene>
<feature type="region of interest" description="Disordered" evidence="3">
    <location>
        <begin position="274"/>
        <end position="295"/>
    </location>
</feature>
<dbReference type="Pfam" id="PF02666">
    <property type="entry name" value="PS_Dcarbxylase"/>
    <property type="match status" value="1"/>
</dbReference>
<protein>
    <submittedName>
        <fullName evidence="4">Proline rich 14 like</fullName>
    </submittedName>
</protein>
<evidence type="ECO:0000256" key="1">
    <source>
        <dbReference type="ARBA" id="ARBA00022793"/>
    </source>
</evidence>
<keyword evidence="2" id="KW-0456">Lyase</keyword>
<evidence type="ECO:0000256" key="3">
    <source>
        <dbReference type="SAM" id="MobiDB-lite"/>
    </source>
</evidence>
<dbReference type="GeneTree" id="ENSGT00520000055626"/>
<accession>A0A4W2HHR3</accession>
<dbReference type="GO" id="GO:0006646">
    <property type="term" value="P:phosphatidylethanolamine biosynthetic process"/>
    <property type="evidence" value="ECO:0007669"/>
    <property type="project" value="TreeGrafter"/>
</dbReference>
<dbReference type="GO" id="GO:0004609">
    <property type="term" value="F:phosphatidylserine decarboxylase activity"/>
    <property type="evidence" value="ECO:0007669"/>
    <property type="project" value="InterPro"/>
</dbReference>
<dbReference type="PANTHER" id="PTHR10067:SF6">
    <property type="entry name" value="PHOSPHATIDYLSERINE DECARBOXYLASE PROENZYME, MITOCHONDRIAL"/>
    <property type="match status" value="1"/>
</dbReference>
<proteinExistence type="predicted"/>
<dbReference type="InterPro" id="IPR003817">
    <property type="entry name" value="PS_Dcarbxylase"/>
</dbReference>
<dbReference type="GO" id="GO:0005739">
    <property type="term" value="C:mitochondrion"/>
    <property type="evidence" value="ECO:0007669"/>
    <property type="project" value="TreeGrafter"/>
</dbReference>
<reference evidence="4 5" key="1">
    <citation type="submission" date="2018-11" db="EMBL/GenBank/DDBJ databases">
        <title>Haplotype-resolved cattle genomes.</title>
        <authorList>
            <person name="Low W.Y."/>
            <person name="Tearle R."/>
            <person name="Bickhart D.M."/>
            <person name="Rosen B.D."/>
            <person name="Koren S."/>
            <person name="Rhie A."/>
            <person name="Hiendleder S."/>
            <person name="Phillippy A.M."/>
            <person name="Smith T.P.L."/>
            <person name="Williams J.L."/>
        </authorList>
    </citation>
    <scope>NUCLEOTIDE SEQUENCE [LARGE SCALE GENOMIC DNA]</scope>
</reference>
<organism evidence="4 5">
    <name type="scientific">Bos indicus x Bos taurus</name>
    <name type="common">Hybrid cattle</name>
    <dbReference type="NCBI Taxonomy" id="30522"/>
    <lineage>
        <taxon>Eukaryota</taxon>
        <taxon>Metazoa</taxon>
        <taxon>Chordata</taxon>
        <taxon>Craniata</taxon>
        <taxon>Vertebrata</taxon>
        <taxon>Euteleostomi</taxon>
        <taxon>Mammalia</taxon>
        <taxon>Eutheria</taxon>
        <taxon>Laurasiatheria</taxon>
        <taxon>Artiodactyla</taxon>
        <taxon>Ruminantia</taxon>
        <taxon>Pecora</taxon>
        <taxon>Bovidae</taxon>
        <taxon>Bovinae</taxon>
        <taxon>Bos</taxon>
    </lineage>
</organism>
<dbReference type="Ensembl" id="ENSBIXT00005011050.1">
    <property type="protein sequence ID" value="ENSBIXP00005029353.1"/>
    <property type="gene ID" value="ENSBIXG00005009283.1"/>
</dbReference>